<name>A0A0C3GQP5_OIDMZ</name>
<dbReference type="OrthoDB" id="5125733at2759"/>
<dbReference type="HOGENOM" id="CLU_002639_6_1_1"/>
<proteinExistence type="predicted"/>
<dbReference type="EMBL" id="KN832905">
    <property type="protein sequence ID" value="KIM92831.1"/>
    <property type="molecule type" value="Genomic_DNA"/>
</dbReference>
<sequence length="473" mass="53913">MRNWLQECLKSHQHDQRTVFKPTRLIEIVNLKPKVLLRLRDDANDEGQPYVALSYCWGGPQSLMTTKSTESALKFEFPAKRLPQTIRDAVTVASELGVSYLWVDSICIIQDDEVDKAKEISQMPQVYRNATVTILASRAAGASEGFLHEHPHIEPLDPLYCRGWALQERVLASRAIDFGRLQTRWLCNHGERREGYVDGSSLEDAESFSPWNHLVETYTLRELTLSDDRLLAISGLAERYSGSYQSTYLAGMWHSTLVPDLLWRASMAFRFNGKGSRVHLSPSWSWASVNYSVTFGDSLRLRPPQITLKLIDYQTTLTYANAPFGAVQNGILAVKGRSWSGTLEFKPSGPVRDNSDFTIVEEFAQADEEWSVLQNLDAPEDDLALDNEFNSWPVRLLMISHTFDERSLHCRGLVLHRAIDESNFQRLGTFLLWYPNKIAGEDAVEQDSKVKTSLERKRIKLFDHCKEEIITIV</sequence>
<dbReference type="InParanoid" id="A0A0C3GQP5"/>
<dbReference type="AlphaFoldDB" id="A0A0C3GQP5"/>
<dbReference type="STRING" id="913774.A0A0C3GQP5"/>
<dbReference type="InterPro" id="IPR010730">
    <property type="entry name" value="HET"/>
</dbReference>
<evidence type="ECO:0000259" key="1">
    <source>
        <dbReference type="Pfam" id="PF06985"/>
    </source>
</evidence>
<evidence type="ECO:0000313" key="3">
    <source>
        <dbReference type="Proteomes" id="UP000054321"/>
    </source>
</evidence>
<feature type="domain" description="Heterokaryon incompatibility" evidence="1">
    <location>
        <begin position="50"/>
        <end position="148"/>
    </location>
</feature>
<reference evidence="2 3" key="1">
    <citation type="submission" date="2014-04" db="EMBL/GenBank/DDBJ databases">
        <authorList>
            <consortium name="DOE Joint Genome Institute"/>
            <person name="Kuo A."/>
            <person name="Martino E."/>
            <person name="Perotto S."/>
            <person name="Kohler A."/>
            <person name="Nagy L.G."/>
            <person name="Floudas D."/>
            <person name="Copeland A."/>
            <person name="Barry K.W."/>
            <person name="Cichocki N."/>
            <person name="Veneault-Fourrey C."/>
            <person name="LaButti K."/>
            <person name="Lindquist E.A."/>
            <person name="Lipzen A."/>
            <person name="Lundell T."/>
            <person name="Morin E."/>
            <person name="Murat C."/>
            <person name="Sun H."/>
            <person name="Tunlid A."/>
            <person name="Henrissat B."/>
            <person name="Grigoriev I.V."/>
            <person name="Hibbett D.S."/>
            <person name="Martin F."/>
            <person name="Nordberg H.P."/>
            <person name="Cantor M.N."/>
            <person name="Hua S.X."/>
        </authorList>
    </citation>
    <scope>NUCLEOTIDE SEQUENCE [LARGE SCALE GENOMIC DNA]</scope>
    <source>
        <strain evidence="2 3">Zn</strain>
    </source>
</reference>
<evidence type="ECO:0000313" key="2">
    <source>
        <dbReference type="EMBL" id="KIM92831.1"/>
    </source>
</evidence>
<keyword evidence="3" id="KW-1185">Reference proteome</keyword>
<accession>A0A0C3GQP5</accession>
<dbReference type="Proteomes" id="UP000054321">
    <property type="component" value="Unassembled WGS sequence"/>
</dbReference>
<dbReference type="Pfam" id="PF06985">
    <property type="entry name" value="HET"/>
    <property type="match status" value="1"/>
</dbReference>
<dbReference type="PANTHER" id="PTHR33112:SF16">
    <property type="entry name" value="HETEROKARYON INCOMPATIBILITY DOMAIN-CONTAINING PROTEIN"/>
    <property type="match status" value="1"/>
</dbReference>
<protein>
    <recommendedName>
        <fullName evidence="1">Heterokaryon incompatibility domain-containing protein</fullName>
    </recommendedName>
</protein>
<reference evidence="3" key="2">
    <citation type="submission" date="2015-01" db="EMBL/GenBank/DDBJ databases">
        <title>Evolutionary Origins and Diversification of the Mycorrhizal Mutualists.</title>
        <authorList>
            <consortium name="DOE Joint Genome Institute"/>
            <consortium name="Mycorrhizal Genomics Consortium"/>
            <person name="Kohler A."/>
            <person name="Kuo A."/>
            <person name="Nagy L.G."/>
            <person name="Floudas D."/>
            <person name="Copeland A."/>
            <person name="Barry K.W."/>
            <person name="Cichocki N."/>
            <person name="Veneault-Fourrey C."/>
            <person name="LaButti K."/>
            <person name="Lindquist E.A."/>
            <person name="Lipzen A."/>
            <person name="Lundell T."/>
            <person name="Morin E."/>
            <person name="Murat C."/>
            <person name="Riley R."/>
            <person name="Ohm R."/>
            <person name="Sun H."/>
            <person name="Tunlid A."/>
            <person name="Henrissat B."/>
            <person name="Grigoriev I.V."/>
            <person name="Hibbett D.S."/>
            <person name="Martin F."/>
        </authorList>
    </citation>
    <scope>NUCLEOTIDE SEQUENCE [LARGE SCALE GENOMIC DNA]</scope>
    <source>
        <strain evidence="3">Zn</strain>
    </source>
</reference>
<organism evidence="2 3">
    <name type="scientific">Oidiodendron maius (strain Zn)</name>
    <dbReference type="NCBI Taxonomy" id="913774"/>
    <lineage>
        <taxon>Eukaryota</taxon>
        <taxon>Fungi</taxon>
        <taxon>Dikarya</taxon>
        <taxon>Ascomycota</taxon>
        <taxon>Pezizomycotina</taxon>
        <taxon>Leotiomycetes</taxon>
        <taxon>Leotiomycetes incertae sedis</taxon>
        <taxon>Myxotrichaceae</taxon>
        <taxon>Oidiodendron</taxon>
    </lineage>
</organism>
<dbReference type="PANTHER" id="PTHR33112">
    <property type="entry name" value="DOMAIN PROTEIN, PUTATIVE-RELATED"/>
    <property type="match status" value="1"/>
</dbReference>
<gene>
    <name evidence="2" type="ORF">OIDMADRAFT_173779</name>
</gene>